<dbReference type="GO" id="GO:0042765">
    <property type="term" value="C:GPI-anchor transamidase complex"/>
    <property type="evidence" value="ECO:0007669"/>
    <property type="project" value="InterPro"/>
</dbReference>
<dbReference type="EMBL" id="GAKP01007457">
    <property type="protein sequence ID" value="JAC51495.1"/>
    <property type="molecule type" value="Transcribed_RNA"/>
</dbReference>
<feature type="transmembrane region" description="Helical" evidence="10">
    <location>
        <begin position="501"/>
        <end position="526"/>
    </location>
</feature>
<dbReference type="Pfam" id="PF10510">
    <property type="entry name" value="PIG-S"/>
    <property type="match status" value="1"/>
</dbReference>
<sequence>MEKSRAKVTSEDIADGEDKYRLFASMAFMIVVIIVGVPMWWKTTEVYRVSLPSADIMSLSDKPIEIGTKIAIYTFEKSRGELLVKELTEAYANNELWRPQFVQIAPFEKALQTKTPAGLENILLKTAEIKAGDFVFIEWPKLQEEVLLTSERSALIRSDTSSTRIKQVINLLILQTHRMQQILNANHREAVKTEAPQTEYDVVVSILNPRPDIMNAKWNVRMAVETYIAPFLKEVSQISNYTLTTQWKYQLPFEADLKQVRDASKLGRHYALGEADLPHIITSIEKNLGVGITAKPAINLVVYITPCDIAPVHIYNRQNKQATRQKVDSFISPKWGGIIIANPPAEACYNYNTAQQPVKFYVNTNDVMQIMLYQLQKLLDINVEFNIDGVKTVALEQIAPRRWEYEAYIRRSVVMHIATASNTLQSLIKLLDNISYIVINDDVGDSINDAYKKLILAKQALAAGNLLAASDYARTAFVASEHAFFDASLLAQLYFPDEQKYAIYIPLFLPIMVPVITSFTMIRKLLSKLRNAKKQKVA</sequence>
<keyword evidence="8 10" id="KW-0472">Membrane</keyword>
<dbReference type="GO" id="GO:0006506">
    <property type="term" value="P:GPI anchor biosynthetic process"/>
    <property type="evidence" value="ECO:0007669"/>
    <property type="project" value="UniProtKB-UniPathway"/>
</dbReference>
<evidence type="ECO:0000313" key="11">
    <source>
        <dbReference type="EMBL" id="JAC51495.1"/>
    </source>
</evidence>
<evidence type="ECO:0000256" key="1">
    <source>
        <dbReference type="ARBA" id="ARBA00004477"/>
    </source>
</evidence>
<keyword evidence="5 10" id="KW-0812">Transmembrane</keyword>
<dbReference type="AlphaFoldDB" id="A0A034WBH5"/>
<proteinExistence type="inferred from homology"/>
<gene>
    <name evidence="11" type="primary">PIGS</name>
</gene>
<comment type="pathway">
    <text evidence="2">Glycolipid biosynthesis; glycosylphosphatidylinositol-anchor biosynthesis.</text>
</comment>
<keyword evidence="6" id="KW-0256">Endoplasmic reticulum</keyword>
<dbReference type="InterPro" id="IPR019540">
    <property type="entry name" value="PtdIno-glycan_biosynth_class_S"/>
</dbReference>
<name>A0A034WBH5_BACDO</name>
<keyword evidence="7 10" id="KW-1133">Transmembrane helix</keyword>
<comment type="subcellular location">
    <subcellularLocation>
        <location evidence="1">Endoplasmic reticulum membrane</location>
        <topology evidence="1">Multi-pass membrane protein</topology>
    </subcellularLocation>
</comment>
<evidence type="ECO:0000256" key="6">
    <source>
        <dbReference type="ARBA" id="ARBA00022824"/>
    </source>
</evidence>
<dbReference type="PANTHER" id="PTHR21072">
    <property type="entry name" value="GPI TRANSAMIDASE COMPONENT PIG-S"/>
    <property type="match status" value="1"/>
</dbReference>
<evidence type="ECO:0000256" key="4">
    <source>
        <dbReference type="ARBA" id="ARBA00022502"/>
    </source>
</evidence>
<evidence type="ECO:0000256" key="2">
    <source>
        <dbReference type="ARBA" id="ARBA00004687"/>
    </source>
</evidence>
<evidence type="ECO:0000256" key="10">
    <source>
        <dbReference type="SAM" id="Phobius"/>
    </source>
</evidence>
<accession>A0A034WBH5</accession>
<dbReference type="UniPathway" id="UPA00196"/>
<dbReference type="GO" id="GO:0016255">
    <property type="term" value="P:attachment of GPI anchor to protein"/>
    <property type="evidence" value="ECO:0007669"/>
    <property type="project" value="InterPro"/>
</dbReference>
<dbReference type="EMBL" id="GAKP01007456">
    <property type="protein sequence ID" value="JAC51496.1"/>
    <property type="molecule type" value="Transcribed_RNA"/>
</dbReference>
<feature type="transmembrane region" description="Helical" evidence="10">
    <location>
        <begin position="20"/>
        <end position="41"/>
    </location>
</feature>
<evidence type="ECO:0000256" key="5">
    <source>
        <dbReference type="ARBA" id="ARBA00022692"/>
    </source>
</evidence>
<evidence type="ECO:0000256" key="7">
    <source>
        <dbReference type="ARBA" id="ARBA00022989"/>
    </source>
</evidence>
<evidence type="ECO:0000256" key="9">
    <source>
        <dbReference type="ARBA" id="ARBA00023180"/>
    </source>
</evidence>
<protein>
    <submittedName>
        <fullName evidence="11">GPI transamidase component PIG-S</fullName>
    </submittedName>
</protein>
<keyword evidence="4" id="KW-0337">GPI-anchor biosynthesis</keyword>
<organism evidence="11">
    <name type="scientific">Bactrocera dorsalis</name>
    <name type="common">Oriental fruit fly</name>
    <name type="synonym">Dacus dorsalis</name>
    <dbReference type="NCBI Taxonomy" id="27457"/>
    <lineage>
        <taxon>Eukaryota</taxon>
        <taxon>Metazoa</taxon>
        <taxon>Ecdysozoa</taxon>
        <taxon>Arthropoda</taxon>
        <taxon>Hexapoda</taxon>
        <taxon>Insecta</taxon>
        <taxon>Pterygota</taxon>
        <taxon>Neoptera</taxon>
        <taxon>Endopterygota</taxon>
        <taxon>Diptera</taxon>
        <taxon>Brachycera</taxon>
        <taxon>Muscomorpha</taxon>
        <taxon>Tephritoidea</taxon>
        <taxon>Tephritidae</taxon>
        <taxon>Bactrocera</taxon>
        <taxon>Bactrocera</taxon>
    </lineage>
</organism>
<evidence type="ECO:0000256" key="3">
    <source>
        <dbReference type="ARBA" id="ARBA00005316"/>
    </source>
</evidence>
<keyword evidence="9" id="KW-0325">Glycoprotein</keyword>
<reference evidence="11" key="1">
    <citation type="journal article" date="2014" name="BMC Genomics">
        <title>Characterizing the developmental transcriptome of the oriental fruit fly, Bactrocera dorsalis (Diptera: Tephritidae) through comparative genomic analysis with Drosophila melanogaster utilizing modENCODE datasets.</title>
        <authorList>
            <person name="Geib S.M."/>
            <person name="Calla B."/>
            <person name="Hall B."/>
            <person name="Hou S."/>
            <person name="Manoukis N.C."/>
        </authorList>
    </citation>
    <scope>NUCLEOTIDE SEQUENCE</scope>
    <source>
        <strain evidence="11">Punador</strain>
    </source>
</reference>
<evidence type="ECO:0000256" key="8">
    <source>
        <dbReference type="ARBA" id="ARBA00023136"/>
    </source>
</evidence>
<comment type="similarity">
    <text evidence="3">Belongs to the PIGS family.</text>
</comment>
<dbReference type="PANTHER" id="PTHR21072:SF13">
    <property type="entry name" value="GPI TRANSAMIDASE COMPONENT PIG-S"/>
    <property type="match status" value="1"/>
</dbReference>